<comment type="caution">
    <text evidence="1">The sequence shown here is derived from an EMBL/GenBank/DDBJ whole genome shotgun (WGS) entry which is preliminary data.</text>
</comment>
<gene>
    <name evidence="1" type="ORF">Glove_18g120</name>
</gene>
<reference evidence="1 2" key="1">
    <citation type="submission" date="2018-08" db="EMBL/GenBank/DDBJ databases">
        <title>Genome and evolution of the arbuscular mycorrhizal fungus Diversispora epigaea (formerly Glomus versiforme) and its bacterial endosymbionts.</title>
        <authorList>
            <person name="Sun X."/>
            <person name="Fei Z."/>
            <person name="Harrison M."/>
        </authorList>
    </citation>
    <scope>NUCLEOTIDE SEQUENCE [LARGE SCALE GENOMIC DNA]</scope>
    <source>
        <strain evidence="1 2">IT104</strain>
    </source>
</reference>
<organism evidence="1 2">
    <name type="scientific">Diversispora epigaea</name>
    <dbReference type="NCBI Taxonomy" id="1348612"/>
    <lineage>
        <taxon>Eukaryota</taxon>
        <taxon>Fungi</taxon>
        <taxon>Fungi incertae sedis</taxon>
        <taxon>Mucoromycota</taxon>
        <taxon>Glomeromycotina</taxon>
        <taxon>Glomeromycetes</taxon>
        <taxon>Diversisporales</taxon>
        <taxon>Diversisporaceae</taxon>
        <taxon>Diversispora</taxon>
    </lineage>
</organism>
<dbReference type="AlphaFoldDB" id="A0A397JML7"/>
<evidence type="ECO:0000313" key="2">
    <source>
        <dbReference type="Proteomes" id="UP000266861"/>
    </source>
</evidence>
<keyword evidence="2" id="KW-1185">Reference proteome</keyword>
<protein>
    <submittedName>
        <fullName evidence="1">Uncharacterized protein</fullName>
    </submittedName>
</protein>
<dbReference type="EMBL" id="PQFF01000016">
    <property type="protein sequence ID" value="RHZ89171.1"/>
    <property type="molecule type" value="Genomic_DNA"/>
</dbReference>
<accession>A0A397JML7</accession>
<sequence>MKQVYVRYVLGIKLHSKRVTRDVQGQYHRSMTARLWEQGIADPRSGSLGLFGEEATFLLHVIHLTSPISN</sequence>
<proteinExistence type="predicted"/>
<dbReference type="OrthoDB" id="2431853at2759"/>
<evidence type="ECO:0000313" key="1">
    <source>
        <dbReference type="EMBL" id="RHZ89171.1"/>
    </source>
</evidence>
<dbReference type="Proteomes" id="UP000266861">
    <property type="component" value="Unassembled WGS sequence"/>
</dbReference>
<name>A0A397JML7_9GLOM</name>